<name>A0A0V1HY78_9BILA</name>
<organism evidence="1 2">
    <name type="scientific">Trichinella zimbabwensis</name>
    <dbReference type="NCBI Taxonomy" id="268475"/>
    <lineage>
        <taxon>Eukaryota</taxon>
        <taxon>Metazoa</taxon>
        <taxon>Ecdysozoa</taxon>
        <taxon>Nematoda</taxon>
        <taxon>Enoplea</taxon>
        <taxon>Dorylaimia</taxon>
        <taxon>Trichinellida</taxon>
        <taxon>Trichinellidae</taxon>
        <taxon>Trichinella</taxon>
    </lineage>
</organism>
<protein>
    <submittedName>
        <fullName evidence="1">Uncharacterized protein</fullName>
    </submittedName>
</protein>
<accession>A0A0V1HY78</accession>
<reference evidence="1 2" key="1">
    <citation type="submission" date="2015-01" db="EMBL/GenBank/DDBJ databases">
        <title>Evolution of Trichinella species and genotypes.</title>
        <authorList>
            <person name="Korhonen P.K."/>
            <person name="Edoardo P."/>
            <person name="Giuseppe L.R."/>
            <person name="Gasser R.B."/>
        </authorList>
    </citation>
    <scope>NUCLEOTIDE SEQUENCE [LARGE SCALE GENOMIC DNA]</scope>
    <source>
        <strain evidence="1">ISS1029</strain>
    </source>
</reference>
<dbReference type="EMBL" id="JYDP01000017">
    <property type="protein sequence ID" value="KRZ15549.1"/>
    <property type="molecule type" value="Genomic_DNA"/>
</dbReference>
<sequence length="59" mass="6977">MQLLFERGTWLAEIAPYERKINAEIERLFDIVRRRVNTDEGKQPIFSLSWAKKLALTTL</sequence>
<keyword evidence="2" id="KW-1185">Reference proteome</keyword>
<dbReference type="AlphaFoldDB" id="A0A0V1HY78"/>
<comment type="caution">
    <text evidence="1">The sequence shown here is derived from an EMBL/GenBank/DDBJ whole genome shotgun (WGS) entry which is preliminary data.</text>
</comment>
<proteinExistence type="predicted"/>
<gene>
    <name evidence="1" type="ORF">T11_3393</name>
</gene>
<evidence type="ECO:0000313" key="1">
    <source>
        <dbReference type="EMBL" id="KRZ15549.1"/>
    </source>
</evidence>
<dbReference type="Proteomes" id="UP000055024">
    <property type="component" value="Unassembled WGS sequence"/>
</dbReference>
<evidence type="ECO:0000313" key="2">
    <source>
        <dbReference type="Proteomes" id="UP000055024"/>
    </source>
</evidence>